<evidence type="ECO:0000256" key="2">
    <source>
        <dbReference type="ARBA" id="ARBA00022771"/>
    </source>
</evidence>
<dbReference type="GO" id="GO:0003924">
    <property type="term" value="F:GTPase activity"/>
    <property type="evidence" value="ECO:0007669"/>
    <property type="project" value="InterPro"/>
</dbReference>
<dbReference type="GO" id="GO:0008270">
    <property type="term" value="F:zinc ion binding"/>
    <property type="evidence" value="ECO:0007669"/>
    <property type="project" value="UniProtKB-KW"/>
</dbReference>
<feature type="domain" description="FYVE-type" evidence="5">
    <location>
        <begin position="643"/>
        <end position="730"/>
    </location>
</feature>
<dbReference type="InterPro" id="IPR013083">
    <property type="entry name" value="Znf_RING/FYVE/PHD"/>
</dbReference>
<protein>
    <recommendedName>
        <fullName evidence="5">FYVE-type domain-containing protein</fullName>
    </recommendedName>
</protein>
<dbReference type="InParanoid" id="A0A7R8UTW3"/>
<dbReference type="InterPro" id="IPR011011">
    <property type="entry name" value="Znf_FYVE_PHD"/>
</dbReference>
<dbReference type="GO" id="GO:0140042">
    <property type="term" value="P:lipid droplet formation"/>
    <property type="evidence" value="ECO:0007669"/>
    <property type="project" value="TreeGrafter"/>
</dbReference>
<dbReference type="PANTHER" id="PTHR46624:SF4">
    <property type="entry name" value="FYVE-TYPE DOMAIN-CONTAINING PROTEIN"/>
    <property type="match status" value="1"/>
</dbReference>
<organism evidence="6 7">
    <name type="scientific">Hermetia illucens</name>
    <name type="common">Black soldier fly</name>
    <dbReference type="NCBI Taxonomy" id="343691"/>
    <lineage>
        <taxon>Eukaryota</taxon>
        <taxon>Metazoa</taxon>
        <taxon>Ecdysozoa</taxon>
        <taxon>Arthropoda</taxon>
        <taxon>Hexapoda</taxon>
        <taxon>Insecta</taxon>
        <taxon>Pterygota</taxon>
        <taxon>Neoptera</taxon>
        <taxon>Endopterygota</taxon>
        <taxon>Diptera</taxon>
        <taxon>Brachycera</taxon>
        <taxon>Stratiomyomorpha</taxon>
        <taxon>Stratiomyidae</taxon>
        <taxon>Hermetiinae</taxon>
        <taxon>Hermetia</taxon>
    </lineage>
</organism>
<dbReference type="Proteomes" id="UP000594454">
    <property type="component" value="Chromosome 4"/>
</dbReference>
<dbReference type="GO" id="GO:0005525">
    <property type="term" value="F:GTP binding"/>
    <property type="evidence" value="ECO:0007669"/>
    <property type="project" value="InterPro"/>
</dbReference>
<dbReference type="InterPro" id="IPR015894">
    <property type="entry name" value="Guanylate-bd_N"/>
</dbReference>
<dbReference type="EMBL" id="LR899012">
    <property type="protein sequence ID" value="CAD7086951.1"/>
    <property type="molecule type" value="Genomic_DNA"/>
</dbReference>
<evidence type="ECO:0000313" key="6">
    <source>
        <dbReference type="EMBL" id="CAD7086951.1"/>
    </source>
</evidence>
<dbReference type="InterPro" id="IPR042427">
    <property type="entry name" value="ZFYV1"/>
</dbReference>
<sequence length="733" mass="82441">MHSMERNIANQNPSIMEPIESNSLIKDQLYDAMKQPDVVCDSDLQSITIISASCDEPAVNHENRHCILLMNEQENLLVPTSDKFCKQLGCQTTDKIKVVSIFGNTGDGKSHTMNHTFFRGQEIFRTSSEQNSCTIGVWAAMQKGEKMGVLCLDTEGLLGTTTNPNRRMRMLLKVLAISDIVIYRTRSERLHSDMFEFLGTASKAFCLHFETALQTIEPGSAKSLGPAVIIFHETRNTKPLESSVEESAEDILRARFAKMNMDTEAFSSLRYVGVQSENRPTDYGKIIDAVQSEIENTAVRSPRQPRVVFKAIRALNEKFSGEITEKPINPFPEQYFTCTVHCESCKRRCQRSMGHDKEGENHFNSNLCLYQHQYENKVYLCKLCHTNGREVRVSITSQTNNDSSWYGLAKYAWSGSVIECPNCGEIYRSRQYWYGNKSPEDTAVRSEIVHVWKGDGILARGPKHSAQMVLDGVSFLSEKVSSLGSQHSKALSDWMADKVAPTYWKPNAEIIKCFACKKNFEKTGLRKHHCRGCGEGFCDACTKHKMPVPHRGWAEPVRVCSDCRQDLLKRQESSSSSAVKKLDNNLPKPCTVAGAVAPNDESDVLVRKYSEAVFNTFSSVASVLEYPKDLIKDSARPSYWVPDSEAPNCAICNILFGTAEEIENAKSMGLLDDRSPTHSSRNNYSDYRRHHCRACGKAVCELCSKTRRPVPERGWESDVRVCDACVDVKPKIE</sequence>
<dbReference type="GO" id="GO:0005545">
    <property type="term" value="F:1-phosphatidylinositol binding"/>
    <property type="evidence" value="ECO:0007669"/>
    <property type="project" value="TreeGrafter"/>
</dbReference>
<dbReference type="InterPro" id="IPR000306">
    <property type="entry name" value="Znf_FYVE"/>
</dbReference>
<dbReference type="GO" id="GO:0005547">
    <property type="term" value="F:phosphatidylinositol-3,4,5-trisphosphate binding"/>
    <property type="evidence" value="ECO:0007669"/>
    <property type="project" value="TreeGrafter"/>
</dbReference>
<dbReference type="PANTHER" id="PTHR46624">
    <property type="entry name" value="AGAP002036-PA"/>
    <property type="match status" value="1"/>
</dbReference>
<accession>A0A7R8UTW3</accession>
<dbReference type="SUPFAM" id="SSF57903">
    <property type="entry name" value="FYVE/PHD zinc finger"/>
    <property type="match status" value="2"/>
</dbReference>
<evidence type="ECO:0000259" key="5">
    <source>
        <dbReference type="PROSITE" id="PS50178"/>
    </source>
</evidence>
<keyword evidence="2 4" id="KW-0863">Zinc-finger</keyword>
<keyword evidence="7" id="KW-1185">Reference proteome</keyword>
<gene>
    <name evidence="6" type="ORF">HERILL_LOCUS9687</name>
</gene>
<feature type="domain" description="FYVE-type" evidence="5">
    <location>
        <begin position="507"/>
        <end position="568"/>
    </location>
</feature>
<dbReference type="SUPFAM" id="SSF52540">
    <property type="entry name" value="P-loop containing nucleoside triphosphate hydrolases"/>
    <property type="match status" value="1"/>
</dbReference>
<dbReference type="AlphaFoldDB" id="A0A7R8UTW3"/>
<name>A0A7R8UTW3_HERIL</name>
<evidence type="ECO:0000313" key="7">
    <source>
        <dbReference type="Proteomes" id="UP000594454"/>
    </source>
</evidence>
<evidence type="ECO:0000256" key="3">
    <source>
        <dbReference type="ARBA" id="ARBA00022833"/>
    </source>
</evidence>
<dbReference type="OrthoDB" id="68108at2759"/>
<dbReference type="InterPro" id="IPR027417">
    <property type="entry name" value="P-loop_NTPase"/>
</dbReference>
<dbReference type="Pfam" id="PF01363">
    <property type="entry name" value="FYVE"/>
    <property type="match status" value="2"/>
</dbReference>
<dbReference type="SMART" id="SM00064">
    <property type="entry name" value="FYVE"/>
    <property type="match status" value="2"/>
</dbReference>
<proteinExistence type="predicted"/>
<dbReference type="InterPro" id="IPR017455">
    <property type="entry name" value="Znf_FYVE-rel"/>
</dbReference>
<dbReference type="GO" id="GO:0005811">
    <property type="term" value="C:lipid droplet"/>
    <property type="evidence" value="ECO:0007669"/>
    <property type="project" value="TreeGrafter"/>
</dbReference>
<evidence type="ECO:0000256" key="1">
    <source>
        <dbReference type="ARBA" id="ARBA00022723"/>
    </source>
</evidence>
<keyword evidence="1" id="KW-0479">Metal-binding</keyword>
<dbReference type="Gene3D" id="3.40.50.300">
    <property type="entry name" value="P-loop containing nucleotide triphosphate hydrolases"/>
    <property type="match status" value="1"/>
</dbReference>
<dbReference type="GO" id="GO:0043325">
    <property type="term" value="F:phosphatidylinositol-3,4-bisphosphate binding"/>
    <property type="evidence" value="ECO:0007669"/>
    <property type="project" value="TreeGrafter"/>
</dbReference>
<keyword evidence="3" id="KW-0862">Zinc</keyword>
<reference evidence="6 7" key="1">
    <citation type="submission" date="2020-11" db="EMBL/GenBank/DDBJ databases">
        <authorList>
            <person name="Wallbank WR R."/>
            <person name="Pardo Diaz C."/>
            <person name="Kozak K."/>
            <person name="Martin S."/>
            <person name="Jiggins C."/>
            <person name="Moest M."/>
            <person name="Warren A I."/>
            <person name="Generalovic N T."/>
            <person name="Byers J.R.P. K."/>
            <person name="Montejo-Kovacevich G."/>
            <person name="Yen C E."/>
        </authorList>
    </citation>
    <scope>NUCLEOTIDE SEQUENCE [LARGE SCALE GENOMIC DNA]</scope>
</reference>
<dbReference type="GO" id="GO:0032266">
    <property type="term" value="F:phosphatidylinositol-3-phosphate binding"/>
    <property type="evidence" value="ECO:0007669"/>
    <property type="project" value="TreeGrafter"/>
</dbReference>
<dbReference type="Pfam" id="PF02263">
    <property type="entry name" value="GBP"/>
    <property type="match status" value="1"/>
</dbReference>
<dbReference type="Gene3D" id="3.30.40.10">
    <property type="entry name" value="Zinc/RING finger domain, C3HC4 (zinc finger)"/>
    <property type="match status" value="2"/>
</dbReference>
<evidence type="ECO:0000256" key="4">
    <source>
        <dbReference type="PROSITE-ProRule" id="PRU00091"/>
    </source>
</evidence>
<dbReference type="PROSITE" id="PS50178">
    <property type="entry name" value="ZF_FYVE"/>
    <property type="match status" value="2"/>
</dbReference>